<evidence type="ECO:0000259" key="5">
    <source>
        <dbReference type="PROSITE" id="PS50111"/>
    </source>
</evidence>
<feature type="compositionally biased region" description="Basic residues" evidence="4">
    <location>
        <begin position="7"/>
        <end position="17"/>
    </location>
</feature>
<keyword evidence="3" id="KW-0807">Transducer</keyword>
<evidence type="ECO:0000256" key="3">
    <source>
        <dbReference type="PROSITE-ProRule" id="PRU00284"/>
    </source>
</evidence>
<evidence type="ECO:0000259" key="6">
    <source>
        <dbReference type="PROSITE" id="PS50885"/>
    </source>
</evidence>
<evidence type="ECO:0000313" key="8">
    <source>
        <dbReference type="Proteomes" id="UP000184085"/>
    </source>
</evidence>
<feature type="domain" description="HAMP" evidence="6">
    <location>
        <begin position="283"/>
        <end position="333"/>
    </location>
</feature>
<evidence type="ECO:0000256" key="2">
    <source>
        <dbReference type="ARBA" id="ARBA00029447"/>
    </source>
</evidence>
<dbReference type="InterPro" id="IPR004089">
    <property type="entry name" value="MCPsignal_dom"/>
</dbReference>
<evidence type="ECO:0000313" key="7">
    <source>
        <dbReference type="EMBL" id="SCM69097.1"/>
    </source>
</evidence>
<name>A0A1M4N4U5_9RHOB</name>
<evidence type="ECO:0000256" key="1">
    <source>
        <dbReference type="ARBA" id="ARBA00022500"/>
    </source>
</evidence>
<feature type="domain" description="Methyl-accepting transducer" evidence="5">
    <location>
        <begin position="338"/>
        <end position="560"/>
    </location>
</feature>
<dbReference type="Pfam" id="PF00015">
    <property type="entry name" value="MCPsignal"/>
    <property type="match status" value="1"/>
</dbReference>
<dbReference type="Pfam" id="PF18575">
    <property type="entry name" value="HAMP_N3"/>
    <property type="match status" value="1"/>
</dbReference>
<keyword evidence="8" id="KW-1185">Reference proteome</keyword>
<dbReference type="PANTHER" id="PTHR43531:SF11">
    <property type="entry name" value="METHYL-ACCEPTING CHEMOTAXIS PROTEIN 3"/>
    <property type="match status" value="1"/>
</dbReference>
<dbReference type="PRINTS" id="PR00260">
    <property type="entry name" value="CHEMTRNSDUCR"/>
</dbReference>
<evidence type="ECO:0000256" key="4">
    <source>
        <dbReference type="SAM" id="MobiDB-lite"/>
    </source>
</evidence>
<dbReference type="InterPro" id="IPR004090">
    <property type="entry name" value="Chemotax_Me-accpt_rcpt"/>
</dbReference>
<feature type="compositionally biased region" description="Polar residues" evidence="4">
    <location>
        <begin position="55"/>
        <end position="66"/>
    </location>
</feature>
<dbReference type="GO" id="GO:0005886">
    <property type="term" value="C:plasma membrane"/>
    <property type="evidence" value="ECO:0007669"/>
    <property type="project" value="TreeGrafter"/>
</dbReference>
<dbReference type="PROSITE" id="PS50111">
    <property type="entry name" value="CHEMOTAXIS_TRANSDUC_2"/>
    <property type="match status" value="1"/>
</dbReference>
<gene>
    <name evidence="7" type="ORF">KARMA_3330</name>
</gene>
<comment type="similarity">
    <text evidence="2">Belongs to the methyl-accepting chemotaxis (MCP) protein family.</text>
</comment>
<sequence>MTEGNKPVRKSPTRRTSPKTTQSAAKSTEPGLSATPIEPVPAPQEAEVPQRTEEMNASQKDTSTAGWQKVAESGVLAQLRTAVALVDGDMIIRYANGACGELMVAHEAKLKTAVPAFSAAGLVGANIDIFHAVPEKQRGAMRSMNGAMEVPIRVPGSAIDATISKHNEGGEDYYMVEFQDVTKDVANEEGIRQFIAEMNNMAMAHDAGDIDVFMDGSTNPVTKFRDAAMMVNEMVRAHINTKTTVMKVFDAFSKGDFDIEYPKQPRKKAFLHETVELQRATFRSLTDEIERMSDAIVAGNLDIVVDPSKFNGEYGRIVRSFERAFNNLDNVFSMFSNQIEQIAGTSSQMNDASQKLATNSQIASSSVDEVSASVEETDAQVRANASNAQEASKLVQAAAQVAEVGNQKITQMVEAMEGINTSSQDIAKIIKVIDEIAFQTNLLALNAAVEAARAGQHGRGFAVVAQEVRNLAGRSAKAARETSDLIESSANRVTSGVRIASETSEAFSQIAGDIQKVRDIVSEIDQASGEQSRGVAQINDAIGEIAKAALATSQQAEELASTSSQMTSATTQMRNEIGRFKLRETQKTMGGMPDLSNLSPEMMAQITKMMGGNMAMAGAGGASNADRDERGFGNF</sequence>
<dbReference type="Proteomes" id="UP000184085">
    <property type="component" value="Unassembled WGS sequence"/>
</dbReference>
<proteinExistence type="inferred from homology"/>
<dbReference type="SUPFAM" id="SSF58104">
    <property type="entry name" value="Methyl-accepting chemotaxis protein (MCP) signaling domain"/>
    <property type="match status" value="1"/>
</dbReference>
<keyword evidence="1" id="KW-0145">Chemotaxis</keyword>
<dbReference type="AlphaFoldDB" id="A0A1M4N4U5"/>
<dbReference type="Gene3D" id="1.20.120.1530">
    <property type="match status" value="1"/>
</dbReference>
<reference evidence="8" key="1">
    <citation type="submission" date="2016-09" db="EMBL/GenBank/DDBJ databases">
        <authorList>
            <person name="Wibberg D."/>
        </authorList>
    </citation>
    <scope>NUCLEOTIDE SEQUENCE [LARGE SCALE GENOMIC DNA]</scope>
</reference>
<dbReference type="InterPro" id="IPR051310">
    <property type="entry name" value="MCP_chemotaxis"/>
</dbReference>
<dbReference type="EMBL" id="FMJB01000063">
    <property type="protein sequence ID" value="SCM69097.1"/>
    <property type="molecule type" value="Genomic_DNA"/>
</dbReference>
<dbReference type="PROSITE" id="PS50885">
    <property type="entry name" value="HAMP"/>
    <property type="match status" value="1"/>
</dbReference>
<feature type="region of interest" description="Disordered" evidence="4">
    <location>
        <begin position="1"/>
        <end position="66"/>
    </location>
</feature>
<dbReference type="CDD" id="cd11386">
    <property type="entry name" value="MCP_signal"/>
    <property type="match status" value="1"/>
</dbReference>
<dbReference type="SMART" id="SM00283">
    <property type="entry name" value="MA"/>
    <property type="match status" value="1"/>
</dbReference>
<dbReference type="GO" id="GO:0006935">
    <property type="term" value="P:chemotaxis"/>
    <property type="evidence" value="ECO:0007669"/>
    <property type="project" value="UniProtKB-KW"/>
</dbReference>
<dbReference type="InterPro" id="IPR041395">
    <property type="entry name" value="McpB_HAMP_3rd"/>
</dbReference>
<dbReference type="PANTHER" id="PTHR43531">
    <property type="entry name" value="PROTEIN ICFG"/>
    <property type="match status" value="1"/>
</dbReference>
<dbReference type="GO" id="GO:0007165">
    <property type="term" value="P:signal transduction"/>
    <property type="evidence" value="ECO:0007669"/>
    <property type="project" value="UniProtKB-KW"/>
</dbReference>
<protein>
    <submittedName>
        <fullName evidence="7">Uncharacterized protein</fullName>
    </submittedName>
</protein>
<organism evidence="7 8">
    <name type="scientific">Donghicola eburneus</name>
    <dbReference type="NCBI Taxonomy" id="393278"/>
    <lineage>
        <taxon>Bacteria</taxon>
        <taxon>Pseudomonadati</taxon>
        <taxon>Pseudomonadota</taxon>
        <taxon>Alphaproteobacteria</taxon>
        <taxon>Rhodobacterales</taxon>
        <taxon>Roseobacteraceae</taxon>
        <taxon>Donghicola</taxon>
    </lineage>
</organism>
<accession>A0A1M4N4U5</accession>
<dbReference type="Gene3D" id="1.10.287.950">
    <property type="entry name" value="Methyl-accepting chemotaxis protein"/>
    <property type="match status" value="1"/>
</dbReference>
<dbReference type="GO" id="GO:0004888">
    <property type="term" value="F:transmembrane signaling receptor activity"/>
    <property type="evidence" value="ECO:0007669"/>
    <property type="project" value="InterPro"/>
</dbReference>
<dbReference type="InterPro" id="IPR003660">
    <property type="entry name" value="HAMP_dom"/>
</dbReference>